<keyword evidence="2" id="KW-0813">Transport</keyword>
<keyword evidence="3" id="KW-1003">Cell membrane</keyword>
<dbReference type="RefSeq" id="WP_126827164.1">
    <property type="nucleotide sequence ID" value="NZ_PIQG01000002.1"/>
</dbReference>
<evidence type="ECO:0000259" key="8">
    <source>
        <dbReference type="PROSITE" id="PS50850"/>
    </source>
</evidence>
<evidence type="ECO:0000256" key="1">
    <source>
        <dbReference type="ARBA" id="ARBA00004651"/>
    </source>
</evidence>
<dbReference type="Proteomes" id="UP000288279">
    <property type="component" value="Unassembled WGS sequence"/>
</dbReference>
<comment type="caution">
    <text evidence="9">The sequence shown here is derived from an EMBL/GenBank/DDBJ whole genome shotgun (WGS) entry which is preliminary data.</text>
</comment>
<dbReference type="InterPro" id="IPR036259">
    <property type="entry name" value="MFS_trans_sf"/>
</dbReference>
<gene>
    <name evidence="9" type="ORF">CWI83_06110</name>
</gene>
<feature type="transmembrane region" description="Helical" evidence="7">
    <location>
        <begin position="347"/>
        <end position="369"/>
    </location>
</feature>
<feature type="transmembrane region" description="Helical" evidence="7">
    <location>
        <begin position="84"/>
        <end position="102"/>
    </location>
</feature>
<dbReference type="EMBL" id="PIQG01000002">
    <property type="protein sequence ID" value="RUO78594.1"/>
    <property type="molecule type" value="Genomic_DNA"/>
</dbReference>
<feature type="transmembrane region" description="Helical" evidence="7">
    <location>
        <begin position="49"/>
        <end position="72"/>
    </location>
</feature>
<evidence type="ECO:0000256" key="7">
    <source>
        <dbReference type="SAM" id="Phobius"/>
    </source>
</evidence>
<keyword evidence="5 7" id="KW-1133">Transmembrane helix</keyword>
<dbReference type="InterPro" id="IPR011701">
    <property type="entry name" value="MFS"/>
</dbReference>
<evidence type="ECO:0000256" key="6">
    <source>
        <dbReference type="ARBA" id="ARBA00023136"/>
    </source>
</evidence>
<feature type="domain" description="Major facilitator superfamily (MFS) profile" evidence="8">
    <location>
        <begin position="17"/>
        <end position="400"/>
    </location>
</feature>
<feature type="transmembrane region" description="Helical" evidence="7">
    <location>
        <begin position="254"/>
        <end position="273"/>
    </location>
</feature>
<dbReference type="OrthoDB" id="9764259at2"/>
<evidence type="ECO:0000313" key="9">
    <source>
        <dbReference type="EMBL" id="RUO78594.1"/>
    </source>
</evidence>
<organism evidence="9 10">
    <name type="scientific">Pseudidiomarina taiwanensis</name>
    <dbReference type="NCBI Taxonomy" id="337250"/>
    <lineage>
        <taxon>Bacteria</taxon>
        <taxon>Pseudomonadati</taxon>
        <taxon>Pseudomonadota</taxon>
        <taxon>Gammaproteobacteria</taxon>
        <taxon>Alteromonadales</taxon>
        <taxon>Idiomarinaceae</taxon>
        <taxon>Pseudidiomarina</taxon>
    </lineage>
</organism>
<feature type="transmembrane region" description="Helical" evidence="7">
    <location>
        <begin position="140"/>
        <end position="163"/>
    </location>
</feature>
<feature type="transmembrane region" description="Helical" evidence="7">
    <location>
        <begin position="309"/>
        <end position="326"/>
    </location>
</feature>
<dbReference type="GO" id="GO:0005886">
    <property type="term" value="C:plasma membrane"/>
    <property type="evidence" value="ECO:0007669"/>
    <property type="project" value="UniProtKB-SubCell"/>
</dbReference>
<evidence type="ECO:0000313" key="10">
    <source>
        <dbReference type="Proteomes" id="UP000288279"/>
    </source>
</evidence>
<reference evidence="9 10" key="1">
    <citation type="journal article" date="2011" name="Front. Microbiol.">
        <title>Genomic signatures of strain selection and enhancement in Bacillus atrophaeus var. globigii, a historical biowarfare simulant.</title>
        <authorList>
            <person name="Gibbons H.S."/>
            <person name="Broomall S.M."/>
            <person name="McNew L.A."/>
            <person name="Daligault H."/>
            <person name="Chapman C."/>
            <person name="Bruce D."/>
            <person name="Karavis M."/>
            <person name="Krepps M."/>
            <person name="McGregor P.A."/>
            <person name="Hong C."/>
            <person name="Park K.H."/>
            <person name="Akmal A."/>
            <person name="Feldman A."/>
            <person name="Lin J.S."/>
            <person name="Chang W.E."/>
            <person name="Higgs B.W."/>
            <person name="Demirev P."/>
            <person name="Lindquist J."/>
            <person name="Liem A."/>
            <person name="Fochler E."/>
            <person name="Read T.D."/>
            <person name="Tapia R."/>
            <person name="Johnson S."/>
            <person name="Bishop-Lilly K.A."/>
            <person name="Detter C."/>
            <person name="Han C."/>
            <person name="Sozhamannan S."/>
            <person name="Rosenzweig C.N."/>
            <person name="Skowronski E.W."/>
        </authorList>
    </citation>
    <scope>NUCLEOTIDE SEQUENCE [LARGE SCALE GENOMIC DNA]</scope>
    <source>
        <strain evidence="9 10">PIT1</strain>
    </source>
</reference>
<evidence type="ECO:0000256" key="4">
    <source>
        <dbReference type="ARBA" id="ARBA00022692"/>
    </source>
</evidence>
<dbReference type="SUPFAM" id="SSF103473">
    <property type="entry name" value="MFS general substrate transporter"/>
    <property type="match status" value="1"/>
</dbReference>
<protein>
    <submittedName>
        <fullName evidence="9">MFS transporter</fullName>
    </submittedName>
</protein>
<dbReference type="InterPro" id="IPR050171">
    <property type="entry name" value="MFS_Transporters"/>
</dbReference>
<feature type="transmembrane region" description="Helical" evidence="7">
    <location>
        <begin position="375"/>
        <end position="397"/>
    </location>
</feature>
<dbReference type="Pfam" id="PF07690">
    <property type="entry name" value="MFS_1"/>
    <property type="match status" value="1"/>
</dbReference>
<feature type="transmembrane region" description="Helical" evidence="7">
    <location>
        <begin position="20"/>
        <end position="43"/>
    </location>
</feature>
<dbReference type="PANTHER" id="PTHR23517">
    <property type="entry name" value="RESISTANCE PROTEIN MDTM, PUTATIVE-RELATED-RELATED"/>
    <property type="match status" value="1"/>
</dbReference>
<sequence length="459" mass="48948">MAKTSSDHRLTSTERKAAGALAAVFGLRMLGLFLIMPVLAVYGQAYPDYSAMLVGVAIGAYGLTQALLQIPMGMLSDRIGRRPVIIVGLLIFIAGSIIAALADTLTGVIIGRALQGGGAIAAAILALAADISRDQQRAKVMAMIGMCIGLAFALALVLGPFLANHLGMAGLFWFTALAAASGLLLFIASVPKFEVRAARGDVVPVKGELSGLLKHGQLLRLNLGVFVLHAMLTAFFVVVPTRLVNAGLAIDAHAWLYLPVLLLSFVIMVPMLIRTEKKRAQAFYFRINISLLLIAVLAVFSSGLFSLSWTWLVFAILLFFVGFNYLEANLPASLTRFAPAGSKGSASGIYATWQFAGAFVGGVAGGSLLQQFGNIGVGIFCAALLVLWLLLTIGMQAPPEWQNISRKVNDVEINEALLQQLREVTGVAEVRYVASEQIIYLKVHKSDYNETDVAALLNA</sequence>
<keyword evidence="4 7" id="KW-0812">Transmembrane</keyword>
<evidence type="ECO:0000256" key="3">
    <source>
        <dbReference type="ARBA" id="ARBA00022475"/>
    </source>
</evidence>
<keyword evidence="6 7" id="KW-0472">Membrane</keyword>
<dbReference type="AlphaFoldDB" id="A0A432ZL21"/>
<dbReference type="InterPro" id="IPR020846">
    <property type="entry name" value="MFS_dom"/>
</dbReference>
<dbReference type="PANTHER" id="PTHR23517:SF2">
    <property type="entry name" value="MULTIDRUG RESISTANCE PROTEIN MDTH"/>
    <property type="match status" value="1"/>
</dbReference>
<dbReference type="Gene3D" id="1.20.1250.20">
    <property type="entry name" value="MFS general substrate transporter like domains"/>
    <property type="match status" value="1"/>
</dbReference>
<feature type="transmembrane region" description="Helical" evidence="7">
    <location>
        <begin position="169"/>
        <end position="190"/>
    </location>
</feature>
<accession>A0A432ZL21</accession>
<dbReference type="InterPro" id="IPR005829">
    <property type="entry name" value="Sugar_transporter_CS"/>
</dbReference>
<name>A0A432ZL21_9GAMM</name>
<dbReference type="PROSITE" id="PS00216">
    <property type="entry name" value="SUGAR_TRANSPORT_1"/>
    <property type="match status" value="1"/>
</dbReference>
<proteinExistence type="predicted"/>
<evidence type="ECO:0000256" key="5">
    <source>
        <dbReference type="ARBA" id="ARBA00022989"/>
    </source>
</evidence>
<dbReference type="PROSITE" id="PS50850">
    <property type="entry name" value="MFS"/>
    <property type="match status" value="1"/>
</dbReference>
<feature type="transmembrane region" description="Helical" evidence="7">
    <location>
        <begin position="218"/>
        <end position="239"/>
    </location>
</feature>
<feature type="transmembrane region" description="Helical" evidence="7">
    <location>
        <begin position="285"/>
        <end position="303"/>
    </location>
</feature>
<comment type="subcellular location">
    <subcellularLocation>
        <location evidence="1">Cell membrane</location>
        <topology evidence="1">Multi-pass membrane protein</topology>
    </subcellularLocation>
</comment>
<feature type="transmembrane region" description="Helical" evidence="7">
    <location>
        <begin position="108"/>
        <end position="128"/>
    </location>
</feature>
<keyword evidence="10" id="KW-1185">Reference proteome</keyword>
<evidence type="ECO:0000256" key="2">
    <source>
        <dbReference type="ARBA" id="ARBA00022448"/>
    </source>
</evidence>
<dbReference type="Gene3D" id="3.30.70.100">
    <property type="match status" value="1"/>
</dbReference>
<dbReference type="GO" id="GO:0022857">
    <property type="term" value="F:transmembrane transporter activity"/>
    <property type="evidence" value="ECO:0007669"/>
    <property type="project" value="InterPro"/>
</dbReference>